<dbReference type="GeneID" id="25417755"/>
<dbReference type="PANTHER" id="PTHR11552">
    <property type="entry name" value="GLUCOSE-METHANOL-CHOLINE GMC OXIDOREDUCTASE"/>
    <property type="match status" value="1"/>
</dbReference>
<feature type="domain" description="Glucose-methanol-choline oxidoreductase N-terminal" evidence="4">
    <location>
        <begin position="44"/>
        <end position="357"/>
    </location>
</feature>
<feature type="active site" description="Proton donor" evidence="3">
    <location>
        <position position="550"/>
    </location>
</feature>
<dbReference type="InterPro" id="IPR000172">
    <property type="entry name" value="GMC_OxRdtase_N"/>
</dbReference>
<organism evidence="6 7">
    <name type="scientific">Aureobasidium namibiae CBS 147.97</name>
    <dbReference type="NCBI Taxonomy" id="1043004"/>
    <lineage>
        <taxon>Eukaryota</taxon>
        <taxon>Fungi</taxon>
        <taxon>Dikarya</taxon>
        <taxon>Ascomycota</taxon>
        <taxon>Pezizomycotina</taxon>
        <taxon>Dothideomycetes</taxon>
        <taxon>Dothideomycetidae</taxon>
        <taxon>Dothideales</taxon>
        <taxon>Saccotheciaceae</taxon>
        <taxon>Aureobasidium</taxon>
    </lineage>
</organism>
<keyword evidence="7" id="KW-1185">Reference proteome</keyword>
<dbReference type="GO" id="GO:0044550">
    <property type="term" value="P:secondary metabolite biosynthetic process"/>
    <property type="evidence" value="ECO:0007669"/>
    <property type="project" value="TreeGrafter"/>
</dbReference>
<dbReference type="Gene3D" id="3.50.50.60">
    <property type="entry name" value="FAD/NAD(P)-binding domain"/>
    <property type="match status" value="1"/>
</dbReference>
<dbReference type="InterPro" id="IPR007867">
    <property type="entry name" value="GMC_OxRtase_C"/>
</dbReference>
<dbReference type="SUPFAM" id="SSF51905">
    <property type="entry name" value="FAD/NAD(P)-binding domain"/>
    <property type="match status" value="1"/>
</dbReference>
<feature type="active site" description="Proton acceptor" evidence="3">
    <location>
        <position position="594"/>
    </location>
</feature>
<dbReference type="HOGENOM" id="CLU_002865_6_3_1"/>
<sequence length="614" mass="64595">MKGFAGITSLASALSHHSQAAPAGYNNNLLPRNSVQAKPGSSSFDYVIVGGGTAGLAIAARLSEDGSKSVAVIEAGTYYETFGNTSEIPLYNSAWTGKDPTDTNPNIDWNFVTTPQKGVLNAKIHYPRGKCLGGSSARNYMGYLRGTKNSYQQWAQLVGDSSYTYDNWLPYFEKSLSFTPSDMTKRAQNATPQYDTGSLGKGGPLSITFPNYAQAMSSWVQKGMQELGIAASNGITSGVLMGSSYVIAALQLSQKRESSETAFLTPAANRANLKIYDNTMAKKIVFSGKKAKGVVASTAGQQYTLSAKREVILAAGAFQLPQLLMVSGVGPAAALNKYNIPVIADRSGVGQNMQDHILMGPSYRVNVITASAMADPAFAAQAANLFINNQSGILTSPVGDFGGWEKLPARLGNDLSPATQSALNSLPPDWPDIEFLSMGGYLGYQENGSQPLDGYNYATVAIALQAPQSRGSISISSADTNDPPVIDPGWLTSPIDQEVAVAGYKRVREIFATKAIAPALIGGEVFPGSQVSSDADILALIKKSVGSVFHASCTCAMGKASDKNAVVDSNANVIGVNGVRVVDASAFPFLPPGHPMATVYALAEKIAAQILSQS</sequence>
<dbReference type="Pfam" id="PF00732">
    <property type="entry name" value="GMC_oxred_N"/>
    <property type="match status" value="1"/>
</dbReference>
<dbReference type="Pfam" id="PF05199">
    <property type="entry name" value="GMC_oxred_C"/>
    <property type="match status" value="1"/>
</dbReference>
<dbReference type="STRING" id="1043004.A0A074W5T7"/>
<dbReference type="Proteomes" id="UP000027730">
    <property type="component" value="Unassembled WGS sequence"/>
</dbReference>
<evidence type="ECO:0000313" key="6">
    <source>
        <dbReference type="EMBL" id="KEQ68218.1"/>
    </source>
</evidence>
<dbReference type="GO" id="GO:0016614">
    <property type="term" value="F:oxidoreductase activity, acting on CH-OH group of donors"/>
    <property type="evidence" value="ECO:0007669"/>
    <property type="project" value="InterPro"/>
</dbReference>
<reference evidence="6 7" key="1">
    <citation type="journal article" date="2014" name="BMC Genomics">
        <title>Genome sequencing of four Aureobasidium pullulans varieties: biotechnological potential, stress tolerance, and description of new species.</title>
        <authorList>
            <person name="Gostin Ar C."/>
            <person name="Ohm R.A."/>
            <person name="Kogej T."/>
            <person name="Sonjak S."/>
            <person name="Turk M."/>
            <person name="Zajc J."/>
            <person name="Zalar P."/>
            <person name="Grube M."/>
            <person name="Sun H."/>
            <person name="Han J."/>
            <person name="Sharma A."/>
            <person name="Chiniquy J."/>
            <person name="Ngan C.Y."/>
            <person name="Lipzen A."/>
            <person name="Barry K."/>
            <person name="Grigoriev I.V."/>
            <person name="Gunde-Cimerman N."/>
        </authorList>
    </citation>
    <scope>NUCLEOTIDE SEQUENCE [LARGE SCALE GENOMIC DNA]</scope>
    <source>
        <strain evidence="6 7">CBS 147.97</strain>
    </source>
</reference>
<feature type="domain" description="Glucose-methanol-choline oxidoreductase C-terminal" evidence="5">
    <location>
        <begin position="467"/>
        <end position="603"/>
    </location>
</feature>
<dbReference type="OrthoDB" id="269227at2759"/>
<dbReference type="GO" id="GO:0050660">
    <property type="term" value="F:flavin adenine dinucleotide binding"/>
    <property type="evidence" value="ECO:0007669"/>
    <property type="project" value="InterPro"/>
</dbReference>
<evidence type="ECO:0000256" key="3">
    <source>
        <dbReference type="PIRSR" id="PIRSR000137-1"/>
    </source>
</evidence>
<evidence type="ECO:0000259" key="5">
    <source>
        <dbReference type="Pfam" id="PF05199"/>
    </source>
</evidence>
<dbReference type="InterPro" id="IPR036188">
    <property type="entry name" value="FAD/NAD-bd_sf"/>
</dbReference>
<accession>A0A074W5T7</accession>
<evidence type="ECO:0000256" key="1">
    <source>
        <dbReference type="ARBA" id="ARBA00010790"/>
    </source>
</evidence>
<dbReference type="SUPFAM" id="SSF54373">
    <property type="entry name" value="FAD-linked reductases, C-terminal domain"/>
    <property type="match status" value="1"/>
</dbReference>
<dbReference type="PANTHER" id="PTHR11552:SF138">
    <property type="entry name" value="DEHYDROGENASE PKFF-RELATED"/>
    <property type="match status" value="1"/>
</dbReference>
<proteinExistence type="inferred from homology"/>
<evidence type="ECO:0000256" key="2">
    <source>
        <dbReference type="ARBA" id="ARBA00023180"/>
    </source>
</evidence>
<comment type="similarity">
    <text evidence="1">Belongs to the GMC oxidoreductase family.</text>
</comment>
<dbReference type="Gene3D" id="3.30.560.10">
    <property type="entry name" value="Glucose Oxidase, domain 3"/>
    <property type="match status" value="1"/>
</dbReference>
<gene>
    <name evidence="6" type="ORF">M436DRAFT_86588</name>
</gene>
<evidence type="ECO:0000313" key="7">
    <source>
        <dbReference type="Proteomes" id="UP000027730"/>
    </source>
</evidence>
<protein>
    <submittedName>
        <fullName evidence="6">Glucose-methanol-choline oxidoreductase</fullName>
    </submittedName>
</protein>
<name>A0A074W5T7_9PEZI</name>
<dbReference type="EMBL" id="KL584734">
    <property type="protein sequence ID" value="KEQ68218.1"/>
    <property type="molecule type" value="Genomic_DNA"/>
</dbReference>
<dbReference type="InterPro" id="IPR012132">
    <property type="entry name" value="GMC_OxRdtase"/>
</dbReference>
<dbReference type="RefSeq" id="XP_013422407.1">
    <property type="nucleotide sequence ID" value="XM_013566953.1"/>
</dbReference>
<dbReference type="AlphaFoldDB" id="A0A074W5T7"/>
<dbReference type="PIRSF" id="PIRSF000137">
    <property type="entry name" value="Alcohol_oxidase"/>
    <property type="match status" value="1"/>
</dbReference>
<evidence type="ECO:0000259" key="4">
    <source>
        <dbReference type="Pfam" id="PF00732"/>
    </source>
</evidence>
<keyword evidence="2" id="KW-0325">Glycoprotein</keyword>